<evidence type="ECO:0000313" key="7">
    <source>
        <dbReference type="EMBL" id="XAY06138.1"/>
    </source>
</evidence>
<keyword evidence="4 6" id="KW-1133">Transmembrane helix</keyword>
<feature type="transmembrane region" description="Helical" evidence="6">
    <location>
        <begin position="383"/>
        <end position="401"/>
    </location>
</feature>
<evidence type="ECO:0000256" key="4">
    <source>
        <dbReference type="ARBA" id="ARBA00022989"/>
    </source>
</evidence>
<feature type="transmembrane region" description="Helical" evidence="6">
    <location>
        <begin position="139"/>
        <end position="160"/>
    </location>
</feature>
<gene>
    <name evidence="7" type="ORF">DSM112329_03001</name>
</gene>
<keyword evidence="5 6" id="KW-0472">Membrane</keyword>
<proteinExistence type="predicted"/>
<dbReference type="KEGG" id="parq:DSM112329_03001"/>
<name>A0AAU7AWQ6_9ACTN</name>
<comment type="subcellular location">
    <subcellularLocation>
        <location evidence="1">Cell membrane</location>
        <topology evidence="1">Multi-pass membrane protein</topology>
    </subcellularLocation>
</comment>
<evidence type="ECO:0000256" key="1">
    <source>
        <dbReference type="ARBA" id="ARBA00004651"/>
    </source>
</evidence>
<keyword evidence="2" id="KW-1003">Cell membrane</keyword>
<reference evidence="7" key="1">
    <citation type="submission" date="2022-12" db="EMBL/GenBank/DDBJ databases">
        <title>Paraconexibacter alkalitolerans sp. nov. and Baekduia alba sp. nov., isolated from soil and emended description of the genera Paraconexibacter (Chun et al., 2020) and Baekduia (An et al., 2020).</title>
        <authorList>
            <person name="Vieira S."/>
            <person name="Huber K.J."/>
            <person name="Geppert A."/>
            <person name="Wolf J."/>
            <person name="Neumann-Schaal M."/>
            <person name="Muesken M."/>
            <person name="Overmann J."/>
        </authorList>
    </citation>
    <scope>NUCLEOTIDE SEQUENCE</scope>
    <source>
        <strain evidence="7">AEG42_29</strain>
    </source>
</reference>
<evidence type="ECO:0008006" key="8">
    <source>
        <dbReference type="Google" id="ProtNLM"/>
    </source>
</evidence>
<evidence type="ECO:0000256" key="5">
    <source>
        <dbReference type="ARBA" id="ARBA00023136"/>
    </source>
</evidence>
<sequence>MVVAQLAGIALFTAHWGLDLYGEWLILAAIPAYLTASDLGFVTASINEMAMSVGRGDSAQAAAVLRAVSLLLMVVAVGVGALALPACLLLPLDDWLNLDQIDSATVTLVLLVLAADVVAALYGRLLYGVLASQGLYAQGSNWITAIIVAQTTAIAAVLILGGGPGAVAVAMLTARVLTTTAIYVFVRRQVPWVAAPDAAPAGARTVLRPLLAPSLASGALPLGYALNLQGVLILVGVVSGSAAAAVFATLRTVSRLLYTLLSALIAVISPEIARAFAAGDVALVRRLHRGAVQLAVWAAAAALAFLAAFGSPMIELWTSGRIDSGGTLFLLFLVGAGVNALWFTSSTVLVATNRHGPLAVRYLAICVLTLPAAYALLELVGSEGAAIALIGTELAMAVVVLRRALPAVSDTFGGLVMSLRPPTPAAVRSLVRSG</sequence>
<feature type="transmembrane region" description="Helical" evidence="6">
    <location>
        <begin position="358"/>
        <end position="377"/>
    </location>
</feature>
<dbReference type="InterPro" id="IPR050833">
    <property type="entry name" value="Poly_Biosynth_Transport"/>
</dbReference>
<feature type="transmembrane region" description="Helical" evidence="6">
    <location>
        <begin position="24"/>
        <end position="46"/>
    </location>
</feature>
<dbReference type="PANTHER" id="PTHR30250:SF26">
    <property type="entry name" value="PSMA PROTEIN"/>
    <property type="match status" value="1"/>
</dbReference>
<dbReference type="PANTHER" id="PTHR30250">
    <property type="entry name" value="PST FAMILY PREDICTED COLANIC ACID TRANSPORTER"/>
    <property type="match status" value="1"/>
</dbReference>
<dbReference type="AlphaFoldDB" id="A0AAU7AWQ6"/>
<feature type="transmembrane region" description="Helical" evidence="6">
    <location>
        <begin position="326"/>
        <end position="351"/>
    </location>
</feature>
<organism evidence="7">
    <name type="scientific">Paraconexibacter sp. AEG42_29</name>
    <dbReference type="NCBI Taxonomy" id="2997339"/>
    <lineage>
        <taxon>Bacteria</taxon>
        <taxon>Bacillati</taxon>
        <taxon>Actinomycetota</taxon>
        <taxon>Thermoleophilia</taxon>
        <taxon>Solirubrobacterales</taxon>
        <taxon>Paraconexibacteraceae</taxon>
        <taxon>Paraconexibacter</taxon>
    </lineage>
</organism>
<dbReference type="GO" id="GO:0005886">
    <property type="term" value="C:plasma membrane"/>
    <property type="evidence" value="ECO:0007669"/>
    <property type="project" value="UniProtKB-SubCell"/>
</dbReference>
<feature type="transmembrane region" description="Helical" evidence="6">
    <location>
        <begin position="67"/>
        <end position="92"/>
    </location>
</feature>
<feature type="transmembrane region" description="Helical" evidence="6">
    <location>
        <begin position="231"/>
        <end position="250"/>
    </location>
</feature>
<feature type="transmembrane region" description="Helical" evidence="6">
    <location>
        <begin position="294"/>
        <end position="314"/>
    </location>
</feature>
<keyword evidence="3 6" id="KW-0812">Transmembrane</keyword>
<evidence type="ECO:0000256" key="2">
    <source>
        <dbReference type="ARBA" id="ARBA00022475"/>
    </source>
</evidence>
<evidence type="ECO:0000256" key="3">
    <source>
        <dbReference type="ARBA" id="ARBA00022692"/>
    </source>
</evidence>
<feature type="transmembrane region" description="Helical" evidence="6">
    <location>
        <begin position="104"/>
        <end position="127"/>
    </location>
</feature>
<protein>
    <recommendedName>
        <fullName evidence="8">Polysaccharide biosynthesis protein C-terminal domain-containing protein</fullName>
    </recommendedName>
</protein>
<evidence type="ECO:0000256" key="6">
    <source>
        <dbReference type="SAM" id="Phobius"/>
    </source>
</evidence>
<accession>A0AAU7AWQ6</accession>
<dbReference type="EMBL" id="CP114014">
    <property type="protein sequence ID" value="XAY06138.1"/>
    <property type="molecule type" value="Genomic_DNA"/>
</dbReference>